<dbReference type="SUPFAM" id="SSF56796">
    <property type="entry name" value="Dehydroquinate synthase-like"/>
    <property type="match status" value="1"/>
</dbReference>
<accession>A0ABN7Q0U1</accession>
<dbReference type="Pfam" id="PF25137">
    <property type="entry name" value="ADH_Fe_C"/>
    <property type="match status" value="1"/>
</dbReference>
<keyword evidence="8" id="KW-1185">Reference proteome</keyword>
<dbReference type="Gene3D" id="3.40.50.1970">
    <property type="match status" value="1"/>
</dbReference>
<comment type="cofactor">
    <cofactor evidence="1">
        <name>Fe cation</name>
        <dbReference type="ChEBI" id="CHEBI:24875"/>
    </cofactor>
</comment>
<gene>
    <name evidence="7" type="primary">tfdF_1</name>
    <name evidence="7" type="ORF">LMG26411_02662</name>
</gene>
<evidence type="ECO:0000256" key="4">
    <source>
        <dbReference type="ARBA" id="ARBA00023027"/>
    </source>
</evidence>
<sequence>MRQGSGRVVFSRMREVIYGRPAASAVAELAEQAAARRVLVIASGTLSRHTDAVAQMCAALGSRFAALFDRVPPHSPRQAVIDAAALAREVRADLIVTIGGGSVTDAGKAVPLCLANDIRDAAALDTLLPMRSADGNVVLPACAPPGIAQIAVPTTLSAGEFSAISGLTDERRSTKDLFRHPDLVPAAVVLDPAITLHTPEALFLSTGVRAIDHCVEGLCSDAAHPYSDAQALRGLALLASGLRRVRSDPSDLDARLDCLVGAWLSMAPVTTGVPMGASHGIGYVLGAAFGVSHGVTSCILLPAVMRWNRTAIHERQALVAATLGDKNEAADVVLARLIADLGLGHRLADVGIGREQFGRIAELSMATAWVPQNPRRIRGPADVMEILALAA</sequence>
<organism evidence="7 8">
    <name type="scientific">Cupriavidus numazuensis</name>
    <dbReference type="NCBI Taxonomy" id="221992"/>
    <lineage>
        <taxon>Bacteria</taxon>
        <taxon>Pseudomonadati</taxon>
        <taxon>Pseudomonadota</taxon>
        <taxon>Betaproteobacteria</taxon>
        <taxon>Burkholderiales</taxon>
        <taxon>Burkholderiaceae</taxon>
        <taxon>Cupriavidus</taxon>
    </lineage>
</organism>
<evidence type="ECO:0000313" key="7">
    <source>
        <dbReference type="EMBL" id="CAG2144998.1"/>
    </source>
</evidence>
<dbReference type="RefSeq" id="WP_211953732.1">
    <property type="nucleotide sequence ID" value="NZ_CAJPVI010000014.1"/>
</dbReference>
<keyword evidence="4" id="KW-0520">NAD</keyword>
<reference evidence="7 8" key="1">
    <citation type="submission" date="2021-03" db="EMBL/GenBank/DDBJ databases">
        <authorList>
            <person name="Peeters C."/>
        </authorList>
    </citation>
    <scope>NUCLEOTIDE SEQUENCE [LARGE SCALE GENOMIC DNA]</scope>
    <source>
        <strain evidence="7 8">LMG 26411</strain>
    </source>
</reference>
<dbReference type="Proteomes" id="UP000672657">
    <property type="component" value="Unassembled WGS sequence"/>
</dbReference>
<dbReference type="InterPro" id="IPR039697">
    <property type="entry name" value="Alcohol_dehydrogenase_Fe"/>
</dbReference>
<dbReference type="PROSITE" id="PS00060">
    <property type="entry name" value="ADH_IRON_2"/>
    <property type="match status" value="1"/>
</dbReference>
<dbReference type="EC" id="1.3.1.32" evidence="7"/>
<name>A0ABN7Q0U1_9BURK</name>
<evidence type="ECO:0000256" key="2">
    <source>
        <dbReference type="ARBA" id="ARBA00007358"/>
    </source>
</evidence>
<evidence type="ECO:0000256" key="1">
    <source>
        <dbReference type="ARBA" id="ARBA00001962"/>
    </source>
</evidence>
<dbReference type="PANTHER" id="PTHR11496">
    <property type="entry name" value="ALCOHOL DEHYDROGENASE"/>
    <property type="match status" value="1"/>
</dbReference>
<dbReference type="EMBL" id="CAJPVI010000014">
    <property type="protein sequence ID" value="CAG2144998.1"/>
    <property type="molecule type" value="Genomic_DNA"/>
</dbReference>
<dbReference type="InterPro" id="IPR018211">
    <property type="entry name" value="ADH_Fe_CS"/>
</dbReference>
<keyword evidence="3 7" id="KW-0560">Oxidoreductase</keyword>
<evidence type="ECO:0000313" key="8">
    <source>
        <dbReference type="Proteomes" id="UP000672657"/>
    </source>
</evidence>
<dbReference type="InterPro" id="IPR001670">
    <property type="entry name" value="ADH_Fe/GldA"/>
</dbReference>
<feature type="domain" description="Alcohol dehydrogenase iron-type/glycerol dehydrogenase GldA" evidence="5">
    <location>
        <begin position="15"/>
        <end position="192"/>
    </location>
</feature>
<dbReference type="Gene3D" id="1.20.1090.10">
    <property type="entry name" value="Dehydroquinate synthase-like - alpha domain"/>
    <property type="match status" value="1"/>
</dbReference>
<evidence type="ECO:0000256" key="3">
    <source>
        <dbReference type="ARBA" id="ARBA00023002"/>
    </source>
</evidence>
<feature type="domain" description="Fe-containing alcohol dehydrogenase-like C-terminal" evidence="6">
    <location>
        <begin position="205"/>
        <end position="388"/>
    </location>
</feature>
<comment type="caution">
    <text evidence="7">The sequence shown here is derived from an EMBL/GenBank/DDBJ whole genome shotgun (WGS) entry which is preliminary data.</text>
</comment>
<dbReference type="InterPro" id="IPR056798">
    <property type="entry name" value="ADH_Fe_C"/>
</dbReference>
<proteinExistence type="inferred from homology"/>
<dbReference type="Pfam" id="PF00465">
    <property type="entry name" value="Fe-ADH"/>
    <property type="match status" value="1"/>
</dbReference>
<dbReference type="GO" id="GO:0018506">
    <property type="term" value="F:maleylacetate reductase activity"/>
    <property type="evidence" value="ECO:0007669"/>
    <property type="project" value="UniProtKB-EC"/>
</dbReference>
<dbReference type="CDD" id="cd08192">
    <property type="entry name" value="MAR-like"/>
    <property type="match status" value="1"/>
</dbReference>
<evidence type="ECO:0000259" key="6">
    <source>
        <dbReference type="Pfam" id="PF25137"/>
    </source>
</evidence>
<comment type="similarity">
    <text evidence="2">Belongs to the iron-containing alcohol dehydrogenase family.</text>
</comment>
<evidence type="ECO:0000259" key="5">
    <source>
        <dbReference type="Pfam" id="PF00465"/>
    </source>
</evidence>
<dbReference type="PANTHER" id="PTHR11496:SF102">
    <property type="entry name" value="ALCOHOL DEHYDROGENASE 4"/>
    <property type="match status" value="1"/>
</dbReference>
<protein>
    <submittedName>
        <fullName evidence="7">Maleylacetate reductase</fullName>
        <ecNumber evidence="7">1.3.1.32</ecNumber>
    </submittedName>
</protein>